<dbReference type="Proteomes" id="UP000186102">
    <property type="component" value="Unassembled WGS sequence"/>
</dbReference>
<dbReference type="EMBL" id="MLBF01000009">
    <property type="protein sequence ID" value="OLN32370.1"/>
    <property type="molecule type" value="Genomic_DNA"/>
</dbReference>
<proteinExistence type="predicted"/>
<protein>
    <submittedName>
        <fullName evidence="2">Uncharacterized protein</fullName>
    </submittedName>
</protein>
<dbReference type="OrthoDB" id="1796948at2"/>
<sequence length="152" mass="17145">MKESDSELWTQLFQDKPIPSVSLDTFQTQLMAEIVAHPVNFREEIRLTVRRKWGLGLAISLLVMGIAFGAFLWFKSTLVFQGLNVLLIMLSGLPHIVDLEQVGRWILKNMLLFSELKTGLGLLWGVVSGPILGVLSVFVIVWSFNPVRKHSI</sequence>
<keyword evidence="1" id="KW-1133">Transmembrane helix</keyword>
<feature type="transmembrane region" description="Helical" evidence="1">
    <location>
        <begin position="53"/>
        <end position="74"/>
    </location>
</feature>
<evidence type="ECO:0000313" key="3">
    <source>
        <dbReference type="Proteomes" id="UP000186102"/>
    </source>
</evidence>
<accession>A0A1Q8QYV9</accession>
<keyword evidence="3" id="KW-1185">Reference proteome</keyword>
<gene>
    <name evidence="2" type="ORF">DSOL_1690</name>
</gene>
<keyword evidence="1" id="KW-0812">Transmembrane</keyword>
<evidence type="ECO:0000313" key="2">
    <source>
        <dbReference type="EMBL" id="OLN32370.1"/>
    </source>
</evidence>
<dbReference type="AlphaFoldDB" id="A0A1Q8QYV9"/>
<evidence type="ECO:0000256" key="1">
    <source>
        <dbReference type="SAM" id="Phobius"/>
    </source>
</evidence>
<feature type="transmembrane region" description="Helical" evidence="1">
    <location>
        <begin position="120"/>
        <end position="144"/>
    </location>
</feature>
<keyword evidence="1" id="KW-0472">Membrane</keyword>
<name>A0A1Q8QYV9_9FIRM</name>
<comment type="caution">
    <text evidence="2">The sequence shown here is derived from an EMBL/GenBank/DDBJ whole genome shotgun (WGS) entry which is preliminary data.</text>
</comment>
<feature type="transmembrane region" description="Helical" evidence="1">
    <location>
        <begin position="80"/>
        <end position="99"/>
    </location>
</feature>
<dbReference type="STRING" id="1888891.DSOL_1690"/>
<organism evidence="2 3">
    <name type="scientific">Desulfosporosinus metallidurans</name>
    <dbReference type="NCBI Taxonomy" id="1888891"/>
    <lineage>
        <taxon>Bacteria</taxon>
        <taxon>Bacillati</taxon>
        <taxon>Bacillota</taxon>
        <taxon>Clostridia</taxon>
        <taxon>Eubacteriales</taxon>
        <taxon>Desulfitobacteriaceae</taxon>
        <taxon>Desulfosporosinus</taxon>
    </lineage>
</organism>
<reference evidence="2 3" key="1">
    <citation type="submission" date="2016-09" db="EMBL/GenBank/DDBJ databases">
        <title>Complete genome of Desulfosporosinus sp. OL.</title>
        <authorList>
            <person name="Mardanov A."/>
            <person name="Beletsky A."/>
            <person name="Panova A."/>
            <person name="Karnachuk O."/>
            <person name="Ravin N."/>
        </authorList>
    </citation>
    <scope>NUCLEOTIDE SEQUENCE [LARGE SCALE GENOMIC DNA]</scope>
    <source>
        <strain evidence="2 3">OL</strain>
    </source>
</reference>
<dbReference type="RefSeq" id="WP_075364371.1">
    <property type="nucleotide sequence ID" value="NZ_MLBF01000009.1"/>
</dbReference>